<dbReference type="GO" id="GO:0019254">
    <property type="term" value="P:carnitine metabolic process, CoA-linked"/>
    <property type="evidence" value="ECO:0007669"/>
    <property type="project" value="TreeGrafter"/>
</dbReference>
<feature type="domain" description="Choline/carnitine acyltransferase" evidence="5">
    <location>
        <begin position="46"/>
        <end position="624"/>
    </location>
</feature>
<evidence type="ECO:0000313" key="6">
    <source>
        <dbReference type="EMBL" id="AXY87736.1"/>
    </source>
</evidence>
<dbReference type="FunFam" id="3.30.559.70:FF:000002">
    <property type="entry name" value="Carnitine O-acetyltransferase"/>
    <property type="match status" value="1"/>
</dbReference>
<dbReference type="PANTHER" id="PTHR22589:SF103">
    <property type="entry name" value="CARNITINE O-ACETYL-TRANSFERASE, ISOFORM A-RELATED"/>
    <property type="match status" value="1"/>
</dbReference>
<dbReference type="EMBL" id="MH178391">
    <property type="protein sequence ID" value="AXY87736.1"/>
    <property type="molecule type" value="mRNA"/>
</dbReference>
<comment type="similarity">
    <text evidence="1">Belongs to the carnitine/choline acetyltransferase family.</text>
</comment>
<dbReference type="PANTHER" id="PTHR22589">
    <property type="entry name" value="CARNITINE O-ACYLTRANSFERASE"/>
    <property type="match status" value="1"/>
</dbReference>
<accession>A0A3S7SHI6</accession>
<dbReference type="Gene3D" id="3.30.559.10">
    <property type="entry name" value="Chloramphenicol acetyltransferase-like domain"/>
    <property type="match status" value="1"/>
</dbReference>
<dbReference type="GeneID" id="126982883"/>
<keyword evidence="3" id="KW-0012">Acyltransferase</keyword>
<protein>
    <submittedName>
        <fullName evidence="6">Carnitine O-acetyltransferase</fullName>
    </submittedName>
</protein>
<sequence length="642" mass="71998">MALSASFVLRQGLRCSRVLRSGSVFPSLVMPPRLLHQGDPPALPQLPVPQLQETLQKYLKTVKPLVTEEEYMVTEEIVKKFGNIDGIGQKLQQKLEERKKNTENWLSDWWINAAYLDCRGPLVVWSSPGLVFPLQEFKTLDDQLNYAAKVIAGTLDYKIMVDEKTVPVDRMGKDILDMSQYFKILGTCRIPGVTRDTIRFYGQEADPPKHIVVAHNNHFFKIDVYGKHGKPLNVRQLVHQLRNVVERSTHPTVPVGILTTQNRNVWGKAYKQLRKDKVNKASIEEIQRCIFLVSLDGPIVNPTGNIMTDAALNCVHGNGPQGYAGNRWYDKTIQFIVGKKGAVGLTYEHTPAEGPPIANLMDHIMDFIGQSPKDELVAEQQDPRPPAVELSRPQRLMFNISSEMKQEIEDAKIALESLVGDLEMTCFKFTGFGKNFIKSQKLSPDSFLQMAIQLAFFRIHQEPGAHYESASTRKYIYGRTETIRSCSQESVAFAQAMLKPDLPNAEKAKALRAAVEEHKNYSKRAVSGYGIDRHLLGLKLAAIEAGMDVPKLFMDVGYLRSSHMRLSTSQVPARCEAFMCYGPLVPDGYGCCYNPRGDGVFFGVSAFNSSPETDSATFREALEQSLMDMHDVIVKDGLKAKL</sequence>
<dbReference type="SUPFAM" id="SSF52777">
    <property type="entry name" value="CoA-dependent acyltransferases"/>
    <property type="match status" value="2"/>
</dbReference>
<name>A0A3S7SHI6_ERISI</name>
<evidence type="ECO:0000256" key="4">
    <source>
        <dbReference type="PIRSR" id="PIRSR600542-1"/>
    </source>
</evidence>
<dbReference type="PROSITE" id="PS00439">
    <property type="entry name" value="ACYLTRANSF_C_1"/>
    <property type="match status" value="1"/>
</dbReference>
<dbReference type="AlphaFoldDB" id="A0A3S7SHI6"/>
<evidence type="ECO:0000259" key="5">
    <source>
        <dbReference type="Pfam" id="PF00755"/>
    </source>
</evidence>
<dbReference type="GO" id="GO:0004092">
    <property type="term" value="F:carnitine O-acetyltransferase activity"/>
    <property type="evidence" value="ECO:0007669"/>
    <property type="project" value="TreeGrafter"/>
</dbReference>
<evidence type="ECO:0000256" key="1">
    <source>
        <dbReference type="ARBA" id="ARBA00005232"/>
    </source>
</evidence>
<feature type="active site" description="Proton acceptor" evidence="4">
    <location>
        <position position="349"/>
    </location>
</feature>
<dbReference type="Pfam" id="PF00755">
    <property type="entry name" value="Carn_acyltransf"/>
    <property type="match status" value="1"/>
</dbReference>
<dbReference type="GO" id="GO:0005777">
    <property type="term" value="C:peroxisome"/>
    <property type="evidence" value="ECO:0007669"/>
    <property type="project" value="TreeGrafter"/>
</dbReference>
<dbReference type="InterPro" id="IPR023213">
    <property type="entry name" value="CAT-like_dom_sf"/>
</dbReference>
<dbReference type="InterPro" id="IPR000542">
    <property type="entry name" value="Carn_acyl_trans"/>
</dbReference>
<dbReference type="OrthoDB" id="240216at2759"/>
<keyword evidence="2 6" id="KW-0808">Transferase</keyword>
<dbReference type="Gene3D" id="3.30.559.70">
    <property type="entry name" value="Choline/Carnitine o-acyltransferase, domain 2"/>
    <property type="match status" value="1"/>
</dbReference>
<evidence type="ECO:0000256" key="2">
    <source>
        <dbReference type="ARBA" id="ARBA00022679"/>
    </source>
</evidence>
<dbReference type="InterPro" id="IPR039551">
    <property type="entry name" value="Cho/carn_acyl_trans"/>
</dbReference>
<reference evidence="6" key="1">
    <citation type="submission" date="2018-04" db="EMBL/GenBank/DDBJ databases">
        <title>Molecular cloning and expression analysis of carnitine O-acetyltransferase (CAT) from Chinese mitten crab Eriocheir sinensis.</title>
        <authorList>
            <person name="Liu L."/>
        </authorList>
    </citation>
    <scope>NUCLEOTIDE SEQUENCE</scope>
</reference>
<dbReference type="InterPro" id="IPR042231">
    <property type="entry name" value="Cho/carn_acyl_trans_2"/>
</dbReference>
<organism evidence="6">
    <name type="scientific">Eriocheir sinensis</name>
    <name type="common">Chinese mitten crab</name>
    <dbReference type="NCBI Taxonomy" id="95602"/>
    <lineage>
        <taxon>Eukaryota</taxon>
        <taxon>Metazoa</taxon>
        <taxon>Ecdysozoa</taxon>
        <taxon>Arthropoda</taxon>
        <taxon>Crustacea</taxon>
        <taxon>Multicrustacea</taxon>
        <taxon>Malacostraca</taxon>
        <taxon>Eumalacostraca</taxon>
        <taxon>Eucarida</taxon>
        <taxon>Decapoda</taxon>
        <taxon>Pleocyemata</taxon>
        <taxon>Brachyura</taxon>
        <taxon>Eubrachyura</taxon>
        <taxon>Grapsoidea</taxon>
        <taxon>Varunidae</taxon>
        <taxon>Eriocheir</taxon>
    </lineage>
</organism>
<dbReference type="KEGG" id="esn:126982883"/>
<proteinExistence type="evidence at transcript level"/>
<dbReference type="RefSeq" id="XP_050691118.1">
    <property type="nucleotide sequence ID" value="XM_050835161.1"/>
</dbReference>
<evidence type="ECO:0000256" key="3">
    <source>
        <dbReference type="ARBA" id="ARBA00023315"/>
    </source>
</evidence>